<dbReference type="InterPro" id="IPR006073">
    <property type="entry name" value="GTP-bd"/>
</dbReference>
<keyword evidence="1" id="KW-0547">Nucleotide-binding</keyword>
<dbReference type="InterPro" id="IPR012676">
    <property type="entry name" value="TGS-like"/>
</dbReference>
<dbReference type="InterPro" id="IPR012675">
    <property type="entry name" value="Beta-grasp_dom_sf"/>
</dbReference>
<dbReference type="GO" id="GO:0005737">
    <property type="term" value="C:cytoplasm"/>
    <property type="evidence" value="ECO:0007669"/>
    <property type="project" value="TreeGrafter"/>
</dbReference>
<keyword evidence="5" id="KW-1185">Reference proteome</keyword>
<dbReference type="GO" id="GO:0005525">
    <property type="term" value="F:GTP binding"/>
    <property type="evidence" value="ECO:0007669"/>
    <property type="project" value="InterPro"/>
</dbReference>
<dbReference type="SUPFAM" id="SSF52540">
    <property type="entry name" value="P-loop containing nucleoside triphosphate hydrolases"/>
    <property type="match status" value="1"/>
</dbReference>
<accession>A0A9W4SAR5</accession>
<evidence type="ECO:0000313" key="5">
    <source>
        <dbReference type="Proteomes" id="UP001153678"/>
    </source>
</evidence>
<dbReference type="PROSITE" id="PS51710">
    <property type="entry name" value="G_OBG"/>
    <property type="match status" value="1"/>
</dbReference>
<dbReference type="GO" id="GO:0005524">
    <property type="term" value="F:ATP binding"/>
    <property type="evidence" value="ECO:0007669"/>
    <property type="project" value="UniProtKB-KW"/>
</dbReference>
<dbReference type="PRINTS" id="PR00326">
    <property type="entry name" value="GTP1OBG"/>
</dbReference>
<dbReference type="InterPro" id="IPR023192">
    <property type="entry name" value="TGS-like_dom_sf"/>
</dbReference>
<protein>
    <submittedName>
        <fullName evidence="4">1310_t:CDS:1</fullName>
    </submittedName>
</protein>
<feature type="domain" description="OBG-type G" evidence="3">
    <location>
        <begin position="9"/>
        <end position="180"/>
    </location>
</feature>
<evidence type="ECO:0000256" key="1">
    <source>
        <dbReference type="ARBA" id="ARBA00022741"/>
    </source>
</evidence>
<evidence type="ECO:0000313" key="4">
    <source>
        <dbReference type="EMBL" id="CAI2161746.1"/>
    </source>
</evidence>
<proteinExistence type="predicted"/>
<dbReference type="PANTHER" id="PTHR23305:SF18">
    <property type="entry name" value="OBG-TYPE G DOMAIN-CONTAINING PROTEIN"/>
    <property type="match status" value="1"/>
</dbReference>
<reference evidence="4" key="1">
    <citation type="submission" date="2022-08" db="EMBL/GenBank/DDBJ databases">
        <authorList>
            <person name="Kallberg Y."/>
            <person name="Tangrot J."/>
            <person name="Rosling A."/>
        </authorList>
    </citation>
    <scope>NUCLEOTIDE SEQUENCE</scope>
    <source>
        <strain evidence="4">Wild A</strain>
    </source>
</reference>
<keyword evidence="2" id="KW-0067">ATP-binding</keyword>
<gene>
    <name evidence="4" type="ORF">FWILDA_LOCUS206</name>
</gene>
<dbReference type="SUPFAM" id="SSF81271">
    <property type="entry name" value="TGS-like"/>
    <property type="match status" value="1"/>
</dbReference>
<dbReference type="OrthoDB" id="424823at2759"/>
<sequence>MSIKIGLVVKGASQGLGLGNEFLSHIREVDLICHVLRCFPKKEIVHVEKSVDPLRDFEIIQLELILADLQQIKKRLGKIKLKDEKTKKEQEILQLIQKELENGKAINQLSLTEEEKEIIKPHNFLTKKPFFLLANYSGEESEIQKLETYAHQKELDLFPLAIKLEGEVEELTTAEKEEIVGKDEVKSWLAEQKMEARACAGLIHSDIQKNFISVEVYNYTD</sequence>
<dbReference type="PANTHER" id="PTHR23305">
    <property type="entry name" value="OBG GTPASE FAMILY"/>
    <property type="match status" value="1"/>
</dbReference>
<dbReference type="InterPro" id="IPR013029">
    <property type="entry name" value="YchF_C"/>
</dbReference>
<dbReference type="InterPro" id="IPR031167">
    <property type="entry name" value="G_OBG"/>
</dbReference>
<comment type="caution">
    <text evidence="4">The sequence shown here is derived from an EMBL/GenBank/DDBJ whole genome shotgun (WGS) entry which is preliminary data.</text>
</comment>
<name>A0A9W4SAR5_9GLOM</name>
<dbReference type="Gene3D" id="3.10.20.30">
    <property type="match status" value="1"/>
</dbReference>
<dbReference type="Proteomes" id="UP001153678">
    <property type="component" value="Unassembled WGS sequence"/>
</dbReference>
<evidence type="ECO:0000259" key="3">
    <source>
        <dbReference type="PROSITE" id="PS51710"/>
    </source>
</evidence>
<dbReference type="FunFam" id="1.10.150.300:FF:000001">
    <property type="entry name" value="Ribosome-binding ATPase YchF"/>
    <property type="match status" value="1"/>
</dbReference>
<evidence type="ECO:0000256" key="2">
    <source>
        <dbReference type="ARBA" id="ARBA00022840"/>
    </source>
</evidence>
<dbReference type="Pfam" id="PF06071">
    <property type="entry name" value="YchF-GTPase_C"/>
    <property type="match status" value="1"/>
</dbReference>
<organism evidence="4 5">
    <name type="scientific">Funneliformis geosporum</name>
    <dbReference type="NCBI Taxonomy" id="1117311"/>
    <lineage>
        <taxon>Eukaryota</taxon>
        <taxon>Fungi</taxon>
        <taxon>Fungi incertae sedis</taxon>
        <taxon>Mucoromycota</taxon>
        <taxon>Glomeromycotina</taxon>
        <taxon>Glomeromycetes</taxon>
        <taxon>Glomerales</taxon>
        <taxon>Glomeraceae</taxon>
        <taxon>Funneliformis</taxon>
    </lineage>
</organism>
<dbReference type="GO" id="GO:0016887">
    <property type="term" value="F:ATP hydrolysis activity"/>
    <property type="evidence" value="ECO:0007669"/>
    <property type="project" value="TreeGrafter"/>
</dbReference>
<dbReference type="InterPro" id="IPR027417">
    <property type="entry name" value="P-loop_NTPase"/>
</dbReference>
<dbReference type="EMBL" id="CAMKVN010000012">
    <property type="protein sequence ID" value="CAI2161746.1"/>
    <property type="molecule type" value="Genomic_DNA"/>
</dbReference>
<dbReference type="AlphaFoldDB" id="A0A9W4SAR5"/>
<dbReference type="Gene3D" id="1.10.150.300">
    <property type="entry name" value="TGS-like domain"/>
    <property type="match status" value="1"/>
</dbReference>